<evidence type="ECO:0000313" key="1">
    <source>
        <dbReference type="EMBL" id="MFC7616475.1"/>
    </source>
</evidence>
<reference evidence="2" key="1">
    <citation type="journal article" date="2019" name="Int. J. Syst. Evol. Microbiol.">
        <title>The Global Catalogue of Microorganisms (GCM) 10K type strain sequencing project: providing services to taxonomists for standard genome sequencing and annotation.</title>
        <authorList>
            <consortium name="The Broad Institute Genomics Platform"/>
            <consortium name="The Broad Institute Genome Sequencing Center for Infectious Disease"/>
            <person name="Wu L."/>
            <person name="Ma J."/>
        </authorList>
    </citation>
    <scope>NUCLEOTIDE SEQUENCE [LARGE SCALE GENOMIC DNA]</scope>
    <source>
        <strain evidence="2">JCM 17695</strain>
    </source>
</reference>
<accession>A0ABW2TRN4</accession>
<sequence>MSRCTGTIAQGGRMLLPPKVTLACEIRSACPARVRCRCAASSGVSQRYALTCQCWSGAWTVRARV</sequence>
<keyword evidence="2" id="KW-1185">Reference proteome</keyword>
<organism evidence="1 2">
    <name type="scientific">Actinokineospora soli</name>
    <dbReference type="NCBI Taxonomy" id="1048753"/>
    <lineage>
        <taxon>Bacteria</taxon>
        <taxon>Bacillati</taxon>
        <taxon>Actinomycetota</taxon>
        <taxon>Actinomycetes</taxon>
        <taxon>Pseudonocardiales</taxon>
        <taxon>Pseudonocardiaceae</taxon>
        <taxon>Actinokineospora</taxon>
    </lineage>
</organism>
<gene>
    <name evidence="1" type="ORF">ACFQV2_26420</name>
</gene>
<dbReference type="EMBL" id="JBHTEY010000004">
    <property type="protein sequence ID" value="MFC7616475.1"/>
    <property type="molecule type" value="Genomic_DNA"/>
</dbReference>
<evidence type="ECO:0000313" key="2">
    <source>
        <dbReference type="Proteomes" id="UP001596512"/>
    </source>
</evidence>
<comment type="caution">
    <text evidence="1">The sequence shown here is derived from an EMBL/GenBank/DDBJ whole genome shotgun (WGS) entry which is preliminary data.</text>
</comment>
<protein>
    <submittedName>
        <fullName evidence="1">Uncharacterized protein</fullName>
    </submittedName>
</protein>
<proteinExistence type="predicted"/>
<name>A0ABW2TRN4_9PSEU</name>
<dbReference type="Proteomes" id="UP001596512">
    <property type="component" value="Unassembled WGS sequence"/>
</dbReference>